<dbReference type="STRING" id="619805.SAMN05660477_00118"/>
<evidence type="ECO:0000256" key="4">
    <source>
        <dbReference type="ARBA" id="ARBA00022692"/>
    </source>
</evidence>
<dbReference type="GO" id="GO:0005886">
    <property type="term" value="C:plasma membrane"/>
    <property type="evidence" value="ECO:0007669"/>
    <property type="project" value="UniProtKB-SubCell"/>
</dbReference>
<evidence type="ECO:0000256" key="7">
    <source>
        <dbReference type="SAM" id="Phobius"/>
    </source>
</evidence>
<organism evidence="8 9">
    <name type="scientific">Soonwooa buanensis</name>
    <dbReference type="NCBI Taxonomy" id="619805"/>
    <lineage>
        <taxon>Bacteria</taxon>
        <taxon>Pseudomonadati</taxon>
        <taxon>Bacteroidota</taxon>
        <taxon>Flavobacteriia</taxon>
        <taxon>Flavobacteriales</taxon>
        <taxon>Weeksellaceae</taxon>
        <taxon>Chryseobacterium group</taxon>
        <taxon>Soonwooa</taxon>
    </lineage>
</organism>
<keyword evidence="9" id="KW-1185">Reference proteome</keyword>
<keyword evidence="6 7" id="KW-0472">Membrane</keyword>
<dbReference type="RefSeq" id="WP_079665448.1">
    <property type="nucleotide sequence ID" value="NZ_FUYZ01000001.1"/>
</dbReference>
<evidence type="ECO:0000256" key="1">
    <source>
        <dbReference type="ARBA" id="ARBA00004651"/>
    </source>
</evidence>
<feature type="transmembrane region" description="Helical" evidence="7">
    <location>
        <begin position="110"/>
        <end position="129"/>
    </location>
</feature>
<dbReference type="Proteomes" id="UP000191112">
    <property type="component" value="Unassembled WGS sequence"/>
</dbReference>
<comment type="similarity">
    <text evidence="2">Belongs to the DoxX family.</text>
</comment>
<evidence type="ECO:0000313" key="9">
    <source>
        <dbReference type="Proteomes" id="UP000191112"/>
    </source>
</evidence>
<dbReference type="Pfam" id="PF07681">
    <property type="entry name" value="DoxX"/>
    <property type="match status" value="1"/>
</dbReference>
<evidence type="ECO:0000256" key="3">
    <source>
        <dbReference type="ARBA" id="ARBA00022475"/>
    </source>
</evidence>
<dbReference type="AlphaFoldDB" id="A0A1T5CJS3"/>
<dbReference type="EMBL" id="FUYZ01000001">
    <property type="protein sequence ID" value="SKB59728.1"/>
    <property type="molecule type" value="Genomic_DNA"/>
</dbReference>
<feature type="transmembrane region" description="Helical" evidence="7">
    <location>
        <begin position="53"/>
        <end position="74"/>
    </location>
</feature>
<comment type="subcellular location">
    <subcellularLocation>
        <location evidence="1">Cell membrane</location>
        <topology evidence="1">Multi-pass membrane protein</topology>
    </subcellularLocation>
</comment>
<dbReference type="PANTHER" id="PTHR33452:SF1">
    <property type="entry name" value="INNER MEMBRANE PROTEIN YPHA-RELATED"/>
    <property type="match status" value="1"/>
</dbReference>
<name>A0A1T5CJS3_9FLAO</name>
<evidence type="ECO:0000256" key="6">
    <source>
        <dbReference type="ARBA" id="ARBA00023136"/>
    </source>
</evidence>
<dbReference type="InterPro" id="IPR032808">
    <property type="entry name" value="DoxX"/>
</dbReference>
<sequence>MKLISSENNPSLINIAALILRVFAGASMLSHGYPKLEKLMSNADIQFMDFLGLGPIITLVLVVFAEVICSVLLILGLLTRAASLILIVTMLVAIFVAHGADPYAVKEMAVLYLVMFLVILLIGPGKFSIDELFTKKEIRY</sequence>
<gene>
    <name evidence="8" type="ORF">SAMN05660477_00118</name>
</gene>
<keyword evidence="5 7" id="KW-1133">Transmembrane helix</keyword>
<keyword evidence="4 7" id="KW-0812">Transmembrane</keyword>
<protein>
    <submittedName>
        <fullName evidence="8">Putative oxidoreductase</fullName>
    </submittedName>
</protein>
<dbReference type="PANTHER" id="PTHR33452">
    <property type="entry name" value="OXIDOREDUCTASE CATD-RELATED"/>
    <property type="match status" value="1"/>
</dbReference>
<evidence type="ECO:0000313" key="8">
    <source>
        <dbReference type="EMBL" id="SKB59728.1"/>
    </source>
</evidence>
<dbReference type="InterPro" id="IPR051907">
    <property type="entry name" value="DoxX-like_oxidoreductase"/>
</dbReference>
<keyword evidence="3" id="KW-1003">Cell membrane</keyword>
<evidence type="ECO:0000256" key="5">
    <source>
        <dbReference type="ARBA" id="ARBA00022989"/>
    </source>
</evidence>
<proteinExistence type="inferred from homology"/>
<reference evidence="8 9" key="1">
    <citation type="submission" date="2017-02" db="EMBL/GenBank/DDBJ databases">
        <authorList>
            <person name="Peterson S.W."/>
        </authorList>
    </citation>
    <scope>NUCLEOTIDE SEQUENCE [LARGE SCALE GENOMIC DNA]</scope>
    <source>
        <strain evidence="8 9">DSM 22323</strain>
    </source>
</reference>
<accession>A0A1T5CJS3</accession>
<evidence type="ECO:0000256" key="2">
    <source>
        <dbReference type="ARBA" id="ARBA00006679"/>
    </source>
</evidence>
<dbReference type="OrthoDB" id="9813193at2"/>
<feature type="transmembrane region" description="Helical" evidence="7">
    <location>
        <begin position="81"/>
        <end position="98"/>
    </location>
</feature>
<feature type="transmembrane region" description="Helical" evidence="7">
    <location>
        <begin position="12"/>
        <end position="33"/>
    </location>
</feature>